<comment type="caution">
    <text evidence="7">The sequence shown here is derived from an EMBL/GenBank/DDBJ whole genome shotgun (WGS) entry which is preliminary data.</text>
</comment>
<dbReference type="InterPro" id="IPR050833">
    <property type="entry name" value="Poly_Biosynth_Transport"/>
</dbReference>
<feature type="transmembrane region" description="Helical" evidence="6">
    <location>
        <begin position="151"/>
        <end position="170"/>
    </location>
</feature>
<evidence type="ECO:0000256" key="3">
    <source>
        <dbReference type="ARBA" id="ARBA00022692"/>
    </source>
</evidence>
<evidence type="ECO:0000256" key="6">
    <source>
        <dbReference type="SAM" id="Phobius"/>
    </source>
</evidence>
<feature type="transmembrane region" description="Helical" evidence="6">
    <location>
        <begin position="217"/>
        <end position="244"/>
    </location>
</feature>
<keyword evidence="3 6" id="KW-0812">Transmembrane</keyword>
<feature type="transmembrane region" description="Helical" evidence="6">
    <location>
        <begin position="428"/>
        <end position="450"/>
    </location>
</feature>
<dbReference type="RefSeq" id="WP_105745104.1">
    <property type="nucleotide sequence ID" value="NZ_PVBR01000027.1"/>
</dbReference>
<evidence type="ECO:0000256" key="1">
    <source>
        <dbReference type="ARBA" id="ARBA00004651"/>
    </source>
</evidence>
<feature type="transmembrane region" description="Helical" evidence="6">
    <location>
        <begin position="290"/>
        <end position="310"/>
    </location>
</feature>
<dbReference type="EMBL" id="PVBR01000027">
    <property type="protein sequence ID" value="PRD40947.1"/>
    <property type="molecule type" value="Genomic_DNA"/>
</dbReference>
<dbReference type="PANTHER" id="PTHR30250">
    <property type="entry name" value="PST FAMILY PREDICTED COLANIC ACID TRANSPORTER"/>
    <property type="match status" value="1"/>
</dbReference>
<dbReference type="GO" id="GO:0005886">
    <property type="term" value="C:plasma membrane"/>
    <property type="evidence" value="ECO:0007669"/>
    <property type="project" value="UniProtKB-SubCell"/>
</dbReference>
<dbReference type="GO" id="GO:0015297">
    <property type="term" value="F:antiporter activity"/>
    <property type="evidence" value="ECO:0007669"/>
    <property type="project" value="InterPro"/>
</dbReference>
<dbReference type="Proteomes" id="UP000239434">
    <property type="component" value="Unassembled WGS sequence"/>
</dbReference>
<dbReference type="Pfam" id="PF01554">
    <property type="entry name" value="MatE"/>
    <property type="match status" value="1"/>
</dbReference>
<evidence type="ECO:0000313" key="8">
    <source>
        <dbReference type="Proteomes" id="UP000239434"/>
    </source>
</evidence>
<dbReference type="InterPro" id="IPR002528">
    <property type="entry name" value="MATE_fam"/>
</dbReference>
<comment type="subcellular location">
    <subcellularLocation>
        <location evidence="1">Cell membrane</location>
        <topology evidence="1">Multi-pass membrane protein</topology>
    </subcellularLocation>
</comment>
<feature type="transmembrane region" description="Helical" evidence="6">
    <location>
        <begin position="125"/>
        <end position="145"/>
    </location>
</feature>
<name>A0A2S9IK96_9HYPH</name>
<evidence type="ECO:0000256" key="4">
    <source>
        <dbReference type="ARBA" id="ARBA00022989"/>
    </source>
</evidence>
<feature type="transmembrane region" description="Helical" evidence="6">
    <location>
        <begin position="256"/>
        <end position="284"/>
    </location>
</feature>
<feature type="transmembrane region" description="Helical" evidence="6">
    <location>
        <begin position="75"/>
        <end position="104"/>
    </location>
</feature>
<feature type="transmembrane region" description="Helical" evidence="6">
    <location>
        <begin position="191"/>
        <end position="211"/>
    </location>
</feature>
<sequence>MRFSAATAADRLLPERFSLRLRPLTERVDMLLAASNPQAAAQRSSLTAFSVRIVSAAIALAAQIILARWMGEFEYGIFVLVWLTAIIIGNLSCLGFHTTIIRYVPEYFERNLVDEVRGILWTGRVFGIAASTLVALAGALGVFLLRDHMENYYVVPFYLGLVCVPMIALGDMLDGTARSRSWVLTALTPTYIARPLLSLLFMVAAVLIGFAPTAVTALLAAILATYVTTVCQLTIVSGSLARIIPAGARSLHLREWFVVSVPIFLVEGFFFLLINVDVLMVGHFMDPGHVAVYFATVKILALAHFVYFAVKAGVAQRYSQLLHGGDHDRFARFVRDSVKWTFWPTLVIGVVLLLLGKPLLWLFGPSFAEGYPLLFVLIIGVIARASVGPTESLLNMSGNQNICAALYAVALCINVALNILLIPRFGLFGAAIATAVAMAFEASSLSLTVYRRLGVPMFIFAPAAKISRPEEQF</sequence>
<accession>A0A2S9IK96</accession>
<evidence type="ECO:0000256" key="5">
    <source>
        <dbReference type="ARBA" id="ARBA00023136"/>
    </source>
</evidence>
<protein>
    <submittedName>
        <fullName evidence="7">Multi antimicrobial extrusion protein MatE</fullName>
    </submittedName>
</protein>
<keyword evidence="4 6" id="KW-1133">Transmembrane helix</keyword>
<proteinExistence type="predicted"/>
<keyword evidence="2" id="KW-1003">Cell membrane</keyword>
<feature type="transmembrane region" description="Helical" evidence="6">
    <location>
        <begin position="402"/>
        <end position="422"/>
    </location>
</feature>
<dbReference type="GO" id="GO:0042910">
    <property type="term" value="F:xenobiotic transmembrane transporter activity"/>
    <property type="evidence" value="ECO:0007669"/>
    <property type="project" value="InterPro"/>
</dbReference>
<dbReference type="PANTHER" id="PTHR30250:SF11">
    <property type="entry name" value="O-ANTIGEN TRANSPORTER-RELATED"/>
    <property type="match status" value="1"/>
</dbReference>
<evidence type="ECO:0000313" key="7">
    <source>
        <dbReference type="EMBL" id="PRD40947.1"/>
    </source>
</evidence>
<keyword evidence="8" id="KW-1185">Reference proteome</keyword>
<organism evidence="7 8">
    <name type="scientific">Phyllobacterium phragmitis</name>
    <dbReference type="NCBI Taxonomy" id="2670329"/>
    <lineage>
        <taxon>Bacteria</taxon>
        <taxon>Pseudomonadati</taxon>
        <taxon>Pseudomonadota</taxon>
        <taxon>Alphaproteobacteria</taxon>
        <taxon>Hyphomicrobiales</taxon>
        <taxon>Phyllobacteriaceae</taxon>
        <taxon>Phyllobacterium</taxon>
    </lineage>
</organism>
<keyword evidence="5 6" id="KW-0472">Membrane</keyword>
<dbReference type="AlphaFoldDB" id="A0A2S9IK96"/>
<reference evidence="7 8" key="1">
    <citation type="submission" date="2018-02" db="EMBL/GenBank/DDBJ databases">
        <title>The draft genome of Phyllobacterium sp. 1N-3.</title>
        <authorList>
            <person name="Liu L."/>
            <person name="Li L."/>
            <person name="Zhang X."/>
            <person name="Wang T."/>
            <person name="Liang L."/>
        </authorList>
    </citation>
    <scope>NUCLEOTIDE SEQUENCE [LARGE SCALE GENOMIC DNA]</scope>
    <source>
        <strain evidence="7 8">1N-3</strain>
    </source>
</reference>
<gene>
    <name evidence="7" type="ORF">C5748_24095</name>
</gene>
<feature type="transmembrane region" description="Helical" evidence="6">
    <location>
        <begin position="342"/>
        <end position="364"/>
    </location>
</feature>
<feature type="transmembrane region" description="Helical" evidence="6">
    <location>
        <begin position="49"/>
        <end position="69"/>
    </location>
</feature>
<feature type="transmembrane region" description="Helical" evidence="6">
    <location>
        <begin position="370"/>
        <end position="390"/>
    </location>
</feature>
<evidence type="ECO:0000256" key="2">
    <source>
        <dbReference type="ARBA" id="ARBA00022475"/>
    </source>
</evidence>